<feature type="transmembrane region" description="Helical" evidence="5">
    <location>
        <begin position="438"/>
        <end position="455"/>
    </location>
</feature>
<feature type="transmembrane region" description="Helical" evidence="5">
    <location>
        <begin position="7"/>
        <end position="24"/>
    </location>
</feature>
<keyword evidence="4 5" id="KW-0472">Membrane</keyword>
<feature type="domain" description="O-antigen ligase-related" evidence="6">
    <location>
        <begin position="253"/>
        <end position="417"/>
    </location>
</feature>
<feature type="transmembrane region" description="Helical" evidence="5">
    <location>
        <begin position="461"/>
        <end position="480"/>
    </location>
</feature>
<feature type="transmembrane region" description="Helical" evidence="5">
    <location>
        <begin position="223"/>
        <end position="241"/>
    </location>
</feature>
<dbReference type="GO" id="GO:0016020">
    <property type="term" value="C:membrane"/>
    <property type="evidence" value="ECO:0007669"/>
    <property type="project" value="UniProtKB-SubCell"/>
</dbReference>
<evidence type="ECO:0000256" key="4">
    <source>
        <dbReference type="ARBA" id="ARBA00023136"/>
    </source>
</evidence>
<feature type="transmembrane region" description="Helical" evidence="5">
    <location>
        <begin position="30"/>
        <end position="46"/>
    </location>
</feature>
<dbReference type="PANTHER" id="PTHR37422:SF23">
    <property type="entry name" value="TEICHURONIC ACID BIOSYNTHESIS PROTEIN TUAE"/>
    <property type="match status" value="1"/>
</dbReference>
<evidence type="ECO:0000259" key="6">
    <source>
        <dbReference type="Pfam" id="PF04932"/>
    </source>
</evidence>
<reference evidence="7 8" key="1">
    <citation type="submission" date="2016-01" db="EMBL/GenBank/DDBJ databases">
        <title>Characterization of the Clostridium difficile lineages that are prevalent in Hong Kong and China.</title>
        <authorList>
            <person name="Kwok J.S.-L."/>
            <person name="Lam W.-Y."/>
            <person name="Ip M."/>
            <person name="Chan T.-F."/>
            <person name="Hawkey P.M."/>
            <person name="Tsui S.K.-W."/>
        </authorList>
    </citation>
    <scope>NUCLEOTIDE SEQUENCE [LARGE SCALE GENOMIC DNA]</scope>
    <source>
        <strain evidence="7 8">300064</strain>
    </source>
</reference>
<feature type="transmembrane region" description="Helical" evidence="5">
    <location>
        <begin position="77"/>
        <end position="97"/>
    </location>
</feature>
<evidence type="ECO:0000313" key="8">
    <source>
        <dbReference type="Proteomes" id="UP000238081"/>
    </source>
</evidence>
<dbReference type="Proteomes" id="UP000238081">
    <property type="component" value="Unassembled WGS sequence"/>
</dbReference>
<feature type="transmembrane region" description="Helical" evidence="5">
    <location>
        <begin position="270"/>
        <end position="288"/>
    </location>
</feature>
<keyword evidence="3 5" id="KW-1133">Transmembrane helix</keyword>
<evidence type="ECO:0000256" key="2">
    <source>
        <dbReference type="ARBA" id="ARBA00022692"/>
    </source>
</evidence>
<protein>
    <submittedName>
        <fullName evidence="7">O-antigen polymerase</fullName>
    </submittedName>
</protein>
<gene>
    <name evidence="7" type="ORF">AWN73_14050</name>
</gene>
<feature type="transmembrane region" description="Helical" evidence="5">
    <location>
        <begin position="109"/>
        <end position="128"/>
    </location>
</feature>
<comment type="subcellular location">
    <subcellularLocation>
        <location evidence="1">Membrane</location>
        <topology evidence="1">Multi-pass membrane protein</topology>
    </subcellularLocation>
</comment>
<proteinExistence type="predicted"/>
<evidence type="ECO:0000256" key="3">
    <source>
        <dbReference type="ARBA" id="ARBA00022989"/>
    </source>
</evidence>
<evidence type="ECO:0000256" key="5">
    <source>
        <dbReference type="SAM" id="Phobius"/>
    </source>
</evidence>
<comment type="caution">
    <text evidence="7">The sequence shown here is derived from an EMBL/GenBank/DDBJ whole genome shotgun (WGS) entry which is preliminary data.</text>
</comment>
<dbReference type="InterPro" id="IPR051533">
    <property type="entry name" value="WaaL-like"/>
</dbReference>
<dbReference type="PROSITE" id="PS51257">
    <property type="entry name" value="PROKAR_LIPOPROTEIN"/>
    <property type="match status" value="1"/>
</dbReference>
<feature type="transmembrane region" description="Helical" evidence="5">
    <location>
        <begin position="166"/>
        <end position="184"/>
    </location>
</feature>
<dbReference type="Pfam" id="PF04932">
    <property type="entry name" value="Wzy_C"/>
    <property type="match status" value="1"/>
</dbReference>
<keyword evidence="2 5" id="KW-0812">Transmembrane</keyword>
<evidence type="ECO:0000313" key="7">
    <source>
        <dbReference type="EMBL" id="PPV14324.1"/>
    </source>
</evidence>
<dbReference type="RefSeq" id="WP_043664004.1">
    <property type="nucleotide sequence ID" value="NZ_JSEG01000009.1"/>
</dbReference>
<evidence type="ECO:0000256" key="1">
    <source>
        <dbReference type="ARBA" id="ARBA00004141"/>
    </source>
</evidence>
<dbReference type="InterPro" id="IPR007016">
    <property type="entry name" value="O-antigen_ligase-rel_domated"/>
</dbReference>
<sequence length="499" mass="56243">MSREEKYRNIALGLVIIIACIMGVMNGSYLISAMYVATLVGAVFIARDRDIYSVLYTTLLVSVIYDYVLYVPGIQSVYMFHIILGVFTLMSLYKLFTNKEVFLKLDKKVLGLYAVWFVYMCASVFWAINRKLSIKYIAIYLMMFAFIGCLMAYNINKERLNTTIRLLLYLVSLVVVIGLIEVLLGKQLPVRHYIDGFLSSLPQWQINTIQARPIVFSYNTNNLNATLAILIPICLFAVYKFESVIAKVWFSLVSVVAFALVVITTSRTGYVAFLFSVGIFAVYSLFNMRNLGIKQMVYPVIIALGMALAFYYAPGMMNIKPVEGEQIQHTTTLTGKLHSLESMVAGEETGEYSTLNRMAIIKDVLGGVISEKKYQGFGVGNVEQYIKDQGNTGSIYSPHCYPIEILGDFGIPGVVLFGIYYLYLLGYNFILAIKKRSTMCFAMVAALIAFAPASFGPSSITYVFSYWIMIGLSVSCIQVYRNSDNEYRRTSDMKEYKLV</sequence>
<name>A0A2S7F9U7_CLOBU</name>
<dbReference type="EMBL" id="LRDH01000109">
    <property type="protein sequence ID" value="PPV14324.1"/>
    <property type="molecule type" value="Genomic_DNA"/>
</dbReference>
<feature type="transmembrane region" description="Helical" evidence="5">
    <location>
        <begin position="53"/>
        <end position="71"/>
    </location>
</feature>
<feature type="transmembrane region" description="Helical" evidence="5">
    <location>
        <begin position="134"/>
        <end position="154"/>
    </location>
</feature>
<organism evidence="7 8">
    <name type="scientific">Clostridium butyricum</name>
    <dbReference type="NCBI Taxonomy" id="1492"/>
    <lineage>
        <taxon>Bacteria</taxon>
        <taxon>Bacillati</taxon>
        <taxon>Bacillota</taxon>
        <taxon>Clostridia</taxon>
        <taxon>Eubacteriales</taxon>
        <taxon>Clostridiaceae</taxon>
        <taxon>Clostridium</taxon>
    </lineage>
</organism>
<feature type="transmembrane region" description="Helical" evidence="5">
    <location>
        <begin position="248"/>
        <end position="264"/>
    </location>
</feature>
<dbReference type="PANTHER" id="PTHR37422">
    <property type="entry name" value="TEICHURONIC ACID BIOSYNTHESIS PROTEIN TUAE"/>
    <property type="match status" value="1"/>
</dbReference>
<accession>A0A2S7F9U7</accession>
<dbReference type="AlphaFoldDB" id="A0A2S7F9U7"/>
<feature type="transmembrane region" description="Helical" evidence="5">
    <location>
        <begin position="409"/>
        <end position="431"/>
    </location>
</feature>
<feature type="transmembrane region" description="Helical" evidence="5">
    <location>
        <begin position="295"/>
        <end position="313"/>
    </location>
</feature>